<dbReference type="Proteomes" id="UP000701801">
    <property type="component" value="Unassembled WGS sequence"/>
</dbReference>
<comment type="caution">
    <text evidence="2">The sequence shown here is derived from an EMBL/GenBank/DDBJ whole genome shotgun (WGS) entry which is preliminary data.</text>
</comment>
<gene>
    <name evidence="2" type="ORF">HYALB_00013628</name>
</gene>
<protein>
    <recommendedName>
        <fullName evidence="4">Tri14-like protein</fullName>
    </recommendedName>
</protein>
<evidence type="ECO:0000313" key="2">
    <source>
        <dbReference type="EMBL" id="CAG8980489.1"/>
    </source>
</evidence>
<evidence type="ECO:0000313" key="3">
    <source>
        <dbReference type="Proteomes" id="UP000701801"/>
    </source>
</evidence>
<reference evidence="2" key="1">
    <citation type="submission" date="2021-07" db="EMBL/GenBank/DDBJ databases">
        <authorList>
            <person name="Durling M."/>
        </authorList>
    </citation>
    <scope>NUCLEOTIDE SEQUENCE</scope>
</reference>
<proteinExistence type="predicted"/>
<dbReference type="CDD" id="cd12811">
    <property type="entry name" value="MALA"/>
    <property type="match status" value="1"/>
</dbReference>
<sequence length="361" mass="39144">MLSKVAVIFTVAVGLASALPSTVLTSRGEGNCKPFSGNFTINQYQLYPENSDFDPRSCLLYISSLYNATVVVYDPYSAKVVDTLEFPGIANNAAFHLAGIEVDKRSGLINIMPNTAAAFDTNGADVSGTNYLIQWDPTTRQVVYQVNLTETSQGQYGGFQDITHDPLSNTYVVSTFGSSILKISPDGKKFIPWWLPQPINSSIVGTEGLAANEWVLLSNDRASGQLWSFDMRAETGVQVNVPISPPTDLGWSDAIYLPPKYHGTVLLVAQHQEDSAGVAVLRSRDGLWRSAEFLGQVPWAQGLGPWTTSTTWPVATVEIAGSLYVELENFLDTPLPGSAAGDRSVFPWIDITREVEALVGA</sequence>
<feature type="chain" id="PRO_5040167148" description="Tri14-like protein" evidence="1">
    <location>
        <begin position="19"/>
        <end position="361"/>
    </location>
</feature>
<accession>A0A9N9Q9X2</accession>
<name>A0A9N9Q9X2_9HELO</name>
<dbReference type="OrthoDB" id="4434395at2759"/>
<evidence type="ECO:0000256" key="1">
    <source>
        <dbReference type="SAM" id="SignalP"/>
    </source>
</evidence>
<dbReference type="AlphaFoldDB" id="A0A9N9Q9X2"/>
<evidence type="ECO:0008006" key="4">
    <source>
        <dbReference type="Google" id="ProtNLM"/>
    </source>
</evidence>
<keyword evidence="3" id="KW-1185">Reference proteome</keyword>
<feature type="signal peptide" evidence="1">
    <location>
        <begin position="1"/>
        <end position="18"/>
    </location>
</feature>
<keyword evidence="1" id="KW-0732">Signal</keyword>
<organism evidence="2 3">
    <name type="scientific">Hymenoscyphus albidus</name>
    <dbReference type="NCBI Taxonomy" id="595503"/>
    <lineage>
        <taxon>Eukaryota</taxon>
        <taxon>Fungi</taxon>
        <taxon>Dikarya</taxon>
        <taxon>Ascomycota</taxon>
        <taxon>Pezizomycotina</taxon>
        <taxon>Leotiomycetes</taxon>
        <taxon>Helotiales</taxon>
        <taxon>Helotiaceae</taxon>
        <taxon>Hymenoscyphus</taxon>
    </lineage>
</organism>
<dbReference type="InterPro" id="IPR054550">
    <property type="entry name" value="Mala_s_1-like"/>
</dbReference>
<dbReference type="SUPFAM" id="SSF101898">
    <property type="entry name" value="NHL repeat"/>
    <property type="match status" value="1"/>
</dbReference>
<dbReference type="EMBL" id="CAJVRM010000392">
    <property type="protein sequence ID" value="CAG8980489.1"/>
    <property type="molecule type" value="Genomic_DNA"/>
</dbReference>